<dbReference type="InterPro" id="IPR010897">
    <property type="entry name" value="Spore_II_P"/>
</dbReference>
<dbReference type="RefSeq" id="WP_052013075.1">
    <property type="nucleotide sequence ID" value="NZ_BAUV01000015.1"/>
</dbReference>
<keyword evidence="1" id="KW-0472">Membrane</keyword>
<dbReference type="STRING" id="1236973.JCM9157_2257"/>
<gene>
    <name evidence="2" type="ORF">JCM9157_2257</name>
</gene>
<evidence type="ECO:0000313" key="3">
    <source>
        <dbReference type="Proteomes" id="UP000018896"/>
    </source>
</evidence>
<dbReference type="AlphaFoldDB" id="W4QTD3"/>
<accession>W4QTD3</accession>
<proteinExistence type="predicted"/>
<evidence type="ECO:0000256" key="1">
    <source>
        <dbReference type="SAM" id="Phobius"/>
    </source>
</evidence>
<protein>
    <submittedName>
        <fullName evidence="2">Stage II sporulation protein P</fullName>
    </submittedName>
</protein>
<dbReference type="eggNOG" id="COG0860">
    <property type="taxonomic scope" value="Bacteria"/>
</dbReference>
<feature type="transmembrane region" description="Helical" evidence="1">
    <location>
        <begin position="44"/>
        <end position="65"/>
    </location>
</feature>
<dbReference type="NCBIfam" id="TIGR02867">
    <property type="entry name" value="spore_II_P"/>
    <property type="match status" value="1"/>
</dbReference>
<keyword evidence="1" id="KW-1133">Transmembrane helix</keyword>
<sequence>MDKKEDQDILNELKRKHAALMPSNQFKNELEDKLILKFSKKRNFTSLIPAFGLSLASIIFFILFINSEALLTNTMNIPSEPPQVYILHTHNYESFVPDLENLTASDVPVEEAQHHDLNITLVGEYLSKQLHDNGINAIQEKRDVQSDLLNKGWMYSKSYDISRIYTNEVLKQHDSIELILDIHRDSLPRNRTTMKYNDEDVARIVFVVNGNHSNYQPNLSFAEKLNQRLEEYHPGLSRGVILRQGAFTNHNYNQDLSEKSILLEIGGPENTIEEVNKAAGFLAEVIVEVLKEK</sequence>
<reference evidence="2 3" key="1">
    <citation type="journal article" date="2014" name="Genome Announc.">
        <title>Draft Genome Sequences of Three Alkaliphilic Bacillus Strains, Bacillus wakoensis JCM 9140T, Bacillus akibai JCM 9157T, and Bacillus hemicellulosilyticus JCM 9152T.</title>
        <authorList>
            <person name="Yuki M."/>
            <person name="Oshima K."/>
            <person name="Suda W."/>
            <person name="Oshida Y."/>
            <person name="Kitamura K."/>
            <person name="Iida T."/>
            <person name="Hattori M."/>
            <person name="Ohkuma M."/>
        </authorList>
    </citation>
    <scope>NUCLEOTIDE SEQUENCE [LARGE SCALE GENOMIC DNA]</scope>
    <source>
        <strain evidence="2 3">JCM 9157</strain>
    </source>
</reference>
<dbReference type="OrthoDB" id="1633470at2"/>
<dbReference type="Proteomes" id="UP000018896">
    <property type="component" value="Unassembled WGS sequence"/>
</dbReference>
<name>W4QTD3_HALA3</name>
<dbReference type="Pfam" id="PF07454">
    <property type="entry name" value="SpoIIP"/>
    <property type="match status" value="1"/>
</dbReference>
<comment type="caution">
    <text evidence="2">The sequence shown here is derived from an EMBL/GenBank/DDBJ whole genome shotgun (WGS) entry which is preliminary data.</text>
</comment>
<keyword evidence="3" id="KW-1185">Reference proteome</keyword>
<evidence type="ECO:0000313" key="2">
    <source>
        <dbReference type="EMBL" id="GAE35162.1"/>
    </source>
</evidence>
<organism evidence="2 3">
    <name type="scientific">Halalkalibacter akibai (strain ATCC 43226 / DSM 21942 / CIP 109018 / JCM 9157 / 1139)</name>
    <name type="common">Bacillus akibai</name>
    <dbReference type="NCBI Taxonomy" id="1236973"/>
    <lineage>
        <taxon>Bacteria</taxon>
        <taxon>Bacillati</taxon>
        <taxon>Bacillota</taxon>
        <taxon>Bacilli</taxon>
        <taxon>Bacillales</taxon>
        <taxon>Bacillaceae</taxon>
        <taxon>Halalkalibacter</taxon>
    </lineage>
</organism>
<keyword evidence="1" id="KW-0812">Transmembrane</keyword>
<dbReference type="EMBL" id="BAUV01000015">
    <property type="protein sequence ID" value="GAE35162.1"/>
    <property type="molecule type" value="Genomic_DNA"/>
</dbReference>